<feature type="transmembrane region" description="Helical" evidence="1">
    <location>
        <begin position="86"/>
        <end position="103"/>
    </location>
</feature>
<name>A0A510JE73_9FUSO</name>
<gene>
    <name evidence="2" type="ORF">JCM16774_1655</name>
</gene>
<dbReference type="STRING" id="714315.GCA_000516535_01662"/>
<feature type="transmembrane region" description="Helical" evidence="1">
    <location>
        <begin position="34"/>
        <end position="52"/>
    </location>
</feature>
<protein>
    <submittedName>
        <fullName evidence="2">Uncharacterized protein</fullName>
    </submittedName>
</protein>
<proteinExistence type="predicted"/>
<evidence type="ECO:0000256" key="1">
    <source>
        <dbReference type="SAM" id="Phobius"/>
    </source>
</evidence>
<dbReference type="KEGG" id="lgo:JCM16774_1655"/>
<dbReference type="AlphaFoldDB" id="A0A510JE73"/>
<feature type="transmembrane region" description="Helical" evidence="1">
    <location>
        <begin position="115"/>
        <end position="135"/>
    </location>
</feature>
<organism evidence="2 3">
    <name type="scientific">Pseudoleptotrichia goodfellowii</name>
    <dbReference type="NCBI Taxonomy" id="157692"/>
    <lineage>
        <taxon>Bacteria</taxon>
        <taxon>Fusobacteriati</taxon>
        <taxon>Fusobacteriota</taxon>
        <taxon>Fusobacteriia</taxon>
        <taxon>Fusobacteriales</taxon>
        <taxon>Leptotrichiaceae</taxon>
        <taxon>Pseudoleptotrichia</taxon>
    </lineage>
</organism>
<dbReference type="OrthoDB" id="80498at2"/>
<feature type="transmembrane region" description="Helical" evidence="1">
    <location>
        <begin position="12"/>
        <end position="28"/>
    </location>
</feature>
<evidence type="ECO:0000313" key="3">
    <source>
        <dbReference type="Proteomes" id="UP000321606"/>
    </source>
</evidence>
<sequence>MAAQKKEENKKNIMLTILIVLWGSIFLLMKMHIIGVYSGMLILILLYLYLNFNLINLYFVSKRTTFKIYIFMLLDLIYLLRESFSLFSILIYFVAMAILIYLIMKDEGRNELPKILGFSGFYTILKIIFISMFVLL</sequence>
<accession>A0A510JE73</accession>
<keyword evidence="1" id="KW-1133">Transmembrane helix</keyword>
<dbReference type="Proteomes" id="UP000321606">
    <property type="component" value="Chromosome"/>
</dbReference>
<dbReference type="EMBL" id="AP019822">
    <property type="protein sequence ID" value="BBM36711.1"/>
    <property type="molecule type" value="Genomic_DNA"/>
</dbReference>
<keyword evidence="1" id="KW-0472">Membrane</keyword>
<keyword evidence="1" id="KW-0812">Transmembrane</keyword>
<reference evidence="2 3" key="1">
    <citation type="submission" date="2019-07" db="EMBL/GenBank/DDBJ databases">
        <title>Complete Genome Sequence of Leptotrichia goodfellowii Strain JCM 16774.</title>
        <authorList>
            <person name="Watanabe S."/>
            <person name="Cui L."/>
        </authorList>
    </citation>
    <scope>NUCLEOTIDE SEQUENCE [LARGE SCALE GENOMIC DNA]</scope>
    <source>
        <strain evidence="2 3">JCM16774</strain>
    </source>
</reference>
<evidence type="ECO:0000313" key="2">
    <source>
        <dbReference type="EMBL" id="BBM36711.1"/>
    </source>
</evidence>
<dbReference type="RefSeq" id="WP_006807162.1">
    <property type="nucleotide sequence ID" value="NZ_AP019822.1"/>
</dbReference>